<protein>
    <submittedName>
        <fullName evidence="2">Uncharacterized protein</fullName>
    </submittedName>
</protein>
<dbReference type="EMBL" id="CAFZ01000178">
    <property type="protein sequence ID" value="CCA72703.1"/>
    <property type="molecule type" value="Genomic_DNA"/>
</dbReference>
<organism evidence="2 3">
    <name type="scientific">Serendipita indica (strain DSM 11827)</name>
    <name type="common">Root endophyte fungus</name>
    <name type="synonym">Piriformospora indica</name>
    <dbReference type="NCBI Taxonomy" id="1109443"/>
    <lineage>
        <taxon>Eukaryota</taxon>
        <taxon>Fungi</taxon>
        <taxon>Dikarya</taxon>
        <taxon>Basidiomycota</taxon>
        <taxon>Agaricomycotina</taxon>
        <taxon>Agaricomycetes</taxon>
        <taxon>Sebacinales</taxon>
        <taxon>Serendipitaceae</taxon>
        <taxon>Serendipita</taxon>
    </lineage>
</organism>
<keyword evidence="3" id="KW-1185">Reference proteome</keyword>
<evidence type="ECO:0000313" key="2">
    <source>
        <dbReference type="EMBL" id="CCA72703.1"/>
    </source>
</evidence>
<comment type="caution">
    <text evidence="2">The sequence shown here is derived from an EMBL/GenBank/DDBJ whole genome shotgun (WGS) entry which is preliminary data.</text>
</comment>
<feature type="region of interest" description="Disordered" evidence="1">
    <location>
        <begin position="1"/>
        <end position="31"/>
    </location>
</feature>
<proteinExistence type="predicted"/>
<sequence length="174" mass="19345">MSSKTPNSQHEAPNLPEPSSTAGPSSRKRARVYHTASTGLDILGNVSEASDILSPLKAACRATKSILDVVQAVDDNQEEWNDLTQRLEGYMSAIDDQIDAFEKYSPAERAVDDALSQSLAHYVNKIKLDAGDIRKFHRDIEDQHRQLMEKLGLFAALRLQVIEQNTKVILTEGR</sequence>
<feature type="compositionally biased region" description="Polar residues" evidence="1">
    <location>
        <begin position="1"/>
        <end position="24"/>
    </location>
</feature>
<dbReference type="HOGENOM" id="CLU_000288_6_5_1"/>
<evidence type="ECO:0000256" key="1">
    <source>
        <dbReference type="SAM" id="MobiDB-lite"/>
    </source>
</evidence>
<accession>G4TN10</accession>
<gene>
    <name evidence="2" type="ORF">PIIN_06640</name>
</gene>
<reference evidence="2 3" key="1">
    <citation type="journal article" date="2011" name="PLoS Pathog.">
        <title>Endophytic Life Strategies Decoded by Genome and Transcriptome Analyses of the Mutualistic Root Symbiont Piriformospora indica.</title>
        <authorList>
            <person name="Zuccaro A."/>
            <person name="Lahrmann U."/>
            <person name="Guldener U."/>
            <person name="Langen G."/>
            <person name="Pfiffi S."/>
            <person name="Biedenkopf D."/>
            <person name="Wong P."/>
            <person name="Samans B."/>
            <person name="Grimm C."/>
            <person name="Basiewicz M."/>
            <person name="Murat C."/>
            <person name="Martin F."/>
            <person name="Kogel K.H."/>
        </authorList>
    </citation>
    <scope>NUCLEOTIDE SEQUENCE [LARGE SCALE GENOMIC DNA]</scope>
    <source>
        <strain evidence="2 3">DSM 11827</strain>
    </source>
</reference>
<dbReference type="OrthoDB" id="3301752at2759"/>
<dbReference type="AlphaFoldDB" id="G4TN10"/>
<evidence type="ECO:0000313" key="3">
    <source>
        <dbReference type="Proteomes" id="UP000007148"/>
    </source>
</evidence>
<name>G4TN10_SERID</name>
<dbReference type="Proteomes" id="UP000007148">
    <property type="component" value="Unassembled WGS sequence"/>
</dbReference>
<dbReference type="InParanoid" id="G4TN10"/>